<organism evidence="2 3">
    <name type="scientific">Solibaculum intestinale</name>
    <dbReference type="NCBI Taxonomy" id="3133165"/>
    <lineage>
        <taxon>Bacteria</taxon>
        <taxon>Bacillati</taxon>
        <taxon>Bacillota</taxon>
        <taxon>Clostridia</taxon>
        <taxon>Eubacteriales</taxon>
        <taxon>Oscillospiraceae</taxon>
        <taxon>Solibaculum</taxon>
    </lineage>
</organism>
<dbReference type="InterPro" id="IPR036237">
    <property type="entry name" value="Xyl_isomerase-like_sf"/>
</dbReference>
<protein>
    <submittedName>
        <fullName evidence="2">TIM barrel protein</fullName>
    </submittedName>
</protein>
<proteinExistence type="predicted"/>
<comment type="caution">
    <text evidence="2">The sequence shown here is derived from an EMBL/GenBank/DDBJ whole genome shotgun (WGS) entry which is preliminary data.</text>
</comment>
<dbReference type="SMART" id="SM00518">
    <property type="entry name" value="AP2Ec"/>
    <property type="match status" value="1"/>
</dbReference>
<keyword evidence="3" id="KW-1185">Reference proteome</keyword>
<accession>A0ABV1DY81</accession>
<feature type="domain" description="Xylose isomerase-like TIM barrel" evidence="1">
    <location>
        <begin position="27"/>
        <end position="267"/>
    </location>
</feature>
<dbReference type="InterPro" id="IPR013022">
    <property type="entry name" value="Xyl_isomerase-like_TIM-brl"/>
</dbReference>
<evidence type="ECO:0000313" key="3">
    <source>
        <dbReference type="Proteomes" id="UP001489509"/>
    </source>
</evidence>
<dbReference type="PANTHER" id="PTHR21445">
    <property type="entry name" value="ENDONUCLEASE IV ENDODEOXYRIBONUCLEASE IV"/>
    <property type="match status" value="1"/>
</dbReference>
<dbReference type="InterPro" id="IPR001719">
    <property type="entry name" value="AP_endonuc_2"/>
</dbReference>
<gene>
    <name evidence="2" type="ORF">WMO26_04160</name>
</gene>
<name>A0ABV1DY81_9FIRM</name>
<dbReference type="Pfam" id="PF01261">
    <property type="entry name" value="AP_endonuc_2"/>
    <property type="match status" value="1"/>
</dbReference>
<evidence type="ECO:0000259" key="1">
    <source>
        <dbReference type="Pfam" id="PF01261"/>
    </source>
</evidence>
<sequence length="285" mass="31412">MTARFGPAGNCEDFYEAGYKATIQAPQYVKEKGLDAYEIQFGRGVRMSQPTAETLGENARQQGVSLSIHAPYYISLASPEESKRDNSVEYILQSARVARWCGAKRIVVHPGGLGKLSRADATALASVTLKKALDAMDEEGLGDIHLCPETMGKINQLGDLSEVIALCGIDERLLPTIDFGHLNARTHGGLGCEEAIEKVFEEIENGLGRDRMQRIHSHFSKIEYSKGGEVRHLTFVDEEFGPSFEEVLNVTVRKNAAPVFICESAGTQAPDALLMKQYYDRIRSK</sequence>
<dbReference type="Gene3D" id="3.20.20.150">
    <property type="entry name" value="Divalent-metal-dependent TIM barrel enzymes"/>
    <property type="match status" value="1"/>
</dbReference>
<dbReference type="Proteomes" id="UP001489509">
    <property type="component" value="Unassembled WGS sequence"/>
</dbReference>
<dbReference type="PANTHER" id="PTHR21445:SF0">
    <property type="entry name" value="APURINIC-APYRIMIDINIC ENDONUCLEASE"/>
    <property type="match status" value="1"/>
</dbReference>
<reference evidence="2 3" key="1">
    <citation type="submission" date="2024-03" db="EMBL/GenBank/DDBJ databases">
        <title>Human intestinal bacterial collection.</title>
        <authorList>
            <person name="Pauvert C."/>
            <person name="Hitch T.C.A."/>
            <person name="Clavel T."/>
        </authorList>
    </citation>
    <scope>NUCLEOTIDE SEQUENCE [LARGE SCALE GENOMIC DNA]</scope>
    <source>
        <strain evidence="2 3">CLA-JM-H44</strain>
    </source>
</reference>
<evidence type="ECO:0000313" key="2">
    <source>
        <dbReference type="EMBL" id="MEQ2440016.1"/>
    </source>
</evidence>
<dbReference type="EMBL" id="JBBMFD010000004">
    <property type="protein sequence ID" value="MEQ2440016.1"/>
    <property type="molecule type" value="Genomic_DNA"/>
</dbReference>
<dbReference type="SUPFAM" id="SSF51658">
    <property type="entry name" value="Xylose isomerase-like"/>
    <property type="match status" value="1"/>
</dbReference>